<keyword evidence="10" id="KW-1185">Reference proteome</keyword>
<organism evidence="9 10">
    <name type="scientific">Roseiconus nitratireducens</name>
    <dbReference type="NCBI Taxonomy" id="2605748"/>
    <lineage>
        <taxon>Bacteria</taxon>
        <taxon>Pseudomonadati</taxon>
        <taxon>Planctomycetota</taxon>
        <taxon>Planctomycetia</taxon>
        <taxon>Pirellulales</taxon>
        <taxon>Pirellulaceae</taxon>
        <taxon>Roseiconus</taxon>
    </lineage>
</organism>
<dbReference type="GO" id="GO:0022857">
    <property type="term" value="F:transmembrane transporter activity"/>
    <property type="evidence" value="ECO:0007669"/>
    <property type="project" value="InterPro"/>
</dbReference>
<dbReference type="InterPro" id="IPR059052">
    <property type="entry name" value="HH_YbhG-like"/>
</dbReference>
<dbReference type="Gene3D" id="2.40.30.170">
    <property type="match status" value="1"/>
</dbReference>
<feature type="region of interest" description="Disordered" evidence="5">
    <location>
        <begin position="409"/>
        <end position="435"/>
    </location>
</feature>
<comment type="subcellular location">
    <subcellularLocation>
        <location evidence="1">Cell envelope</location>
    </subcellularLocation>
</comment>
<feature type="chain" id="PRO_5024275255" evidence="6">
    <location>
        <begin position="34"/>
        <end position="435"/>
    </location>
</feature>
<evidence type="ECO:0000256" key="1">
    <source>
        <dbReference type="ARBA" id="ARBA00004196"/>
    </source>
</evidence>
<name>A0A5M6D8F1_9BACT</name>
<feature type="coiled-coil region" evidence="4">
    <location>
        <begin position="204"/>
        <end position="231"/>
    </location>
</feature>
<feature type="coiled-coil region" evidence="4">
    <location>
        <begin position="106"/>
        <end position="159"/>
    </location>
</feature>
<evidence type="ECO:0000313" key="9">
    <source>
        <dbReference type="EMBL" id="KAA5542169.1"/>
    </source>
</evidence>
<feature type="domain" description="YbhG-like alpha-helical hairpin" evidence="7">
    <location>
        <begin position="103"/>
        <end position="212"/>
    </location>
</feature>
<dbReference type="InterPro" id="IPR058792">
    <property type="entry name" value="Beta-barrel_RND_2"/>
</dbReference>
<dbReference type="AlphaFoldDB" id="A0A5M6D8F1"/>
<evidence type="ECO:0000313" key="10">
    <source>
        <dbReference type="Proteomes" id="UP000324479"/>
    </source>
</evidence>
<dbReference type="EMBL" id="VWOX01000008">
    <property type="protein sequence ID" value="KAA5542169.1"/>
    <property type="molecule type" value="Genomic_DNA"/>
</dbReference>
<dbReference type="NCBIfam" id="TIGR01730">
    <property type="entry name" value="RND_mfp"/>
    <property type="match status" value="1"/>
</dbReference>
<evidence type="ECO:0000256" key="6">
    <source>
        <dbReference type="SAM" id="SignalP"/>
    </source>
</evidence>
<dbReference type="InterPro" id="IPR050465">
    <property type="entry name" value="UPF0194_transport"/>
</dbReference>
<dbReference type="PANTHER" id="PTHR32347:SF14">
    <property type="entry name" value="EFFLUX SYSTEM COMPONENT YKNX-RELATED"/>
    <property type="match status" value="1"/>
</dbReference>
<evidence type="ECO:0000259" key="8">
    <source>
        <dbReference type="Pfam" id="PF25954"/>
    </source>
</evidence>
<keyword evidence="6" id="KW-0732">Signal</keyword>
<dbReference type="RefSeq" id="WP_150077316.1">
    <property type="nucleotide sequence ID" value="NZ_VWOX01000008.1"/>
</dbReference>
<dbReference type="InterPro" id="IPR006143">
    <property type="entry name" value="RND_pump_MFP"/>
</dbReference>
<dbReference type="Gene3D" id="2.40.420.20">
    <property type="match status" value="1"/>
</dbReference>
<sequence>MLSNAIPRDRAGTCLSVLLSTLGLLLHASPAAAQGRGPAPVVVAPVIQDEVSPSQAFVATVRPHRKSVIGSAVDGRVESFNVDAGQWVDKGEALADLRIATIDIQIGGAEAELELRRAELEELENGSRKAEIELAQATLSAAKAANDYAKAKLKRAERLYRSSAGFSQDEFEAANSEALTTLARLQEAQSSLNLVEEGPRQERIAQARAKLVMQEKIVEELKDRKEKYTIKSPFAGYVTDELTEVGAWLSQGDLVAEVIEIDPVEVEVYVPESSIRFVKTGTSCQVIAEGLPGESFDGTVDQIIPQADNRSRTFPVRVTVPNDAEAINRRLLPGMLARVSLPTGDPESQLLVAKDAVISTASASMVFKLSGEGTQQVAVNLGPAMGSWIAVTPVEPGSLSTADKVVTQGNERLRPGQPVKVIGEDEPPKQPSHSR</sequence>
<evidence type="ECO:0000256" key="2">
    <source>
        <dbReference type="ARBA" id="ARBA00009477"/>
    </source>
</evidence>
<feature type="domain" description="CusB-like beta-barrel" evidence="8">
    <location>
        <begin position="266"/>
        <end position="341"/>
    </location>
</feature>
<keyword evidence="3 4" id="KW-0175">Coiled coil</keyword>
<evidence type="ECO:0000256" key="3">
    <source>
        <dbReference type="ARBA" id="ARBA00023054"/>
    </source>
</evidence>
<dbReference type="SUPFAM" id="SSF111369">
    <property type="entry name" value="HlyD-like secretion proteins"/>
    <property type="match status" value="2"/>
</dbReference>
<dbReference type="Pfam" id="PF25881">
    <property type="entry name" value="HH_YBHG"/>
    <property type="match status" value="1"/>
</dbReference>
<dbReference type="GO" id="GO:0016020">
    <property type="term" value="C:membrane"/>
    <property type="evidence" value="ECO:0007669"/>
    <property type="project" value="InterPro"/>
</dbReference>
<accession>A0A5M6D8F1</accession>
<reference evidence="9 10" key="1">
    <citation type="submission" date="2019-08" db="EMBL/GenBank/DDBJ databases">
        <authorList>
            <person name="Dhanesh K."/>
            <person name="Kumar G."/>
            <person name="Sasikala C."/>
            <person name="Venkata Ramana C."/>
        </authorList>
    </citation>
    <scope>NUCLEOTIDE SEQUENCE [LARGE SCALE GENOMIC DNA]</scope>
    <source>
        <strain evidence="9 10">JC645</strain>
    </source>
</reference>
<comment type="similarity">
    <text evidence="2">Belongs to the membrane fusion protein (MFP) (TC 8.A.1) family.</text>
</comment>
<gene>
    <name evidence="9" type="ORF">FYK55_15290</name>
</gene>
<dbReference type="PANTHER" id="PTHR32347">
    <property type="entry name" value="EFFLUX SYSTEM COMPONENT YKNX-RELATED"/>
    <property type="match status" value="1"/>
</dbReference>
<evidence type="ECO:0000256" key="4">
    <source>
        <dbReference type="SAM" id="Coils"/>
    </source>
</evidence>
<protein>
    <submittedName>
        <fullName evidence="9">Efflux RND transporter periplasmic adaptor subunit</fullName>
    </submittedName>
</protein>
<dbReference type="GO" id="GO:0030313">
    <property type="term" value="C:cell envelope"/>
    <property type="evidence" value="ECO:0007669"/>
    <property type="project" value="UniProtKB-SubCell"/>
</dbReference>
<dbReference type="Pfam" id="PF25954">
    <property type="entry name" value="Beta-barrel_RND_2"/>
    <property type="match status" value="1"/>
</dbReference>
<dbReference type="Proteomes" id="UP000324479">
    <property type="component" value="Unassembled WGS sequence"/>
</dbReference>
<feature type="signal peptide" evidence="6">
    <location>
        <begin position="1"/>
        <end position="33"/>
    </location>
</feature>
<dbReference type="Gene3D" id="2.40.50.100">
    <property type="match status" value="1"/>
</dbReference>
<evidence type="ECO:0000259" key="7">
    <source>
        <dbReference type="Pfam" id="PF25881"/>
    </source>
</evidence>
<dbReference type="Gene3D" id="1.10.287.470">
    <property type="entry name" value="Helix hairpin bin"/>
    <property type="match status" value="1"/>
</dbReference>
<comment type="caution">
    <text evidence="9">The sequence shown here is derived from an EMBL/GenBank/DDBJ whole genome shotgun (WGS) entry which is preliminary data.</text>
</comment>
<evidence type="ECO:0000256" key="5">
    <source>
        <dbReference type="SAM" id="MobiDB-lite"/>
    </source>
</evidence>
<proteinExistence type="inferred from homology"/>